<name>A0A8S9WRN1_APOLU</name>
<organism evidence="1 2">
    <name type="scientific">Apolygus lucorum</name>
    <name type="common">Small green plant bug</name>
    <name type="synonym">Lygocoris lucorum</name>
    <dbReference type="NCBI Taxonomy" id="248454"/>
    <lineage>
        <taxon>Eukaryota</taxon>
        <taxon>Metazoa</taxon>
        <taxon>Ecdysozoa</taxon>
        <taxon>Arthropoda</taxon>
        <taxon>Hexapoda</taxon>
        <taxon>Insecta</taxon>
        <taxon>Pterygota</taxon>
        <taxon>Neoptera</taxon>
        <taxon>Paraneoptera</taxon>
        <taxon>Hemiptera</taxon>
        <taxon>Heteroptera</taxon>
        <taxon>Panheteroptera</taxon>
        <taxon>Cimicomorpha</taxon>
        <taxon>Miridae</taxon>
        <taxon>Mirini</taxon>
        <taxon>Apolygus</taxon>
    </lineage>
</organism>
<gene>
    <name evidence="1" type="ORF">GE061_007616</name>
</gene>
<dbReference type="AlphaFoldDB" id="A0A8S9WRN1"/>
<proteinExistence type="predicted"/>
<accession>A0A8S9WRN1</accession>
<evidence type="ECO:0000313" key="2">
    <source>
        <dbReference type="Proteomes" id="UP000466442"/>
    </source>
</evidence>
<keyword evidence="2" id="KW-1185">Reference proteome</keyword>
<dbReference type="Proteomes" id="UP000466442">
    <property type="component" value="Unassembled WGS sequence"/>
</dbReference>
<sequence>MTPEKRKPRKFVLLRWSRSFTSLRVNAIPPSAVLSGVGRSVQAMQAAVAGDLSADLSKCLQEAEQLPKFSSPDVHMTLLVDVLVCVGCSTRNVVKKTARGTFGETLEVRVGRKALPKLCYECACRGQRGHLEE</sequence>
<comment type="caution">
    <text evidence="1">The sequence shown here is derived from an EMBL/GenBank/DDBJ whole genome shotgun (WGS) entry which is preliminary data.</text>
</comment>
<reference evidence="1" key="1">
    <citation type="journal article" date="2021" name="Mol. Ecol. Resour.">
        <title>Apolygus lucorum genome provides insights into omnivorousness and mesophyll feeding.</title>
        <authorList>
            <person name="Liu Y."/>
            <person name="Liu H."/>
            <person name="Wang H."/>
            <person name="Huang T."/>
            <person name="Liu B."/>
            <person name="Yang B."/>
            <person name="Yin L."/>
            <person name="Li B."/>
            <person name="Zhang Y."/>
            <person name="Zhang S."/>
            <person name="Jiang F."/>
            <person name="Zhang X."/>
            <person name="Ren Y."/>
            <person name="Wang B."/>
            <person name="Wang S."/>
            <person name="Lu Y."/>
            <person name="Wu K."/>
            <person name="Fan W."/>
            <person name="Wang G."/>
        </authorList>
    </citation>
    <scope>NUCLEOTIDE SEQUENCE</scope>
    <source>
        <strain evidence="1">12Hb</strain>
    </source>
</reference>
<evidence type="ECO:0000313" key="1">
    <source>
        <dbReference type="EMBL" id="KAF6199590.1"/>
    </source>
</evidence>
<protein>
    <submittedName>
        <fullName evidence="1">Uncharacterized protein</fullName>
    </submittedName>
</protein>
<dbReference type="EMBL" id="WIXP02000015">
    <property type="protein sequence ID" value="KAF6199590.1"/>
    <property type="molecule type" value="Genomic_DNA"/>
</dbReference>